<feature type="domain" description="Disease resistance protein At4g27190-like leucine-rich repeats" evidence="2">
    <location>
        <begin position="165"/>
        <end position="289"/>
    </location>
</feature>
<dbReference type="SUPFAM" id="SSF52058">
    <property type="entry name" value="L domain-like"/>
    <property type="match status" value="1"/>
</dbReference>
<reference evidence="3" key="1">
    <citation type="journal article" date="2021" name="Front. Plant Sci.">
        <title>Chromosome-Scale Genome Assembly for Chinese Sour Jujube and Insights Into Its Genome Evolution and Domestication Signature.</title>
        <authorList>
            <person name="Shen L.-Y."/>
            <person name="Luo H."/>
            <person name="Wang X.-L."/>
            <person name="Wang X.-M."/>
            <person name="Qiu X.-J."/>
            <person name="Liu H."/>
            <person name="Zhou S.-S."/>
            <person name="Jia K.-H."/>
            <person name="Nie S."/>
            <person name="Bao Y.-T."/>
            <person name="Zhang R.-G."/>
            <person name="Yun Q.-Z."/>
            <person name="Chai Y.-H."/>
            <person name="Lu J.-Y."/>
            <person name="Li Y."/>
            <person name="Zhao S.-W."/>
            <person name="Mao J.-F."/>
            <person name="Jia S.-G."/>
            <person name="Mao Y.-M."/>
        </authorList>
    </citation>
    <scope>NUCLEOTIDE SEQUENCE</scope>
    <source>
        <strain evidence="3">AT0</strain>
        <tissue evidence="3">Leaf</tissue>
    </source>
</reference>
<dbReference type="Gene3D" id="3.80.10.10">
    <property type="entry name" value="Ribonuclease Inhibitor"/>
    <property type="match status" value="1"/>
</dbReference>
<comment type="caution">
    <text evidence="3">The sequence shown here is derived from an EMBL/GenBank/DDBJ whole genome shotgun (WGS) entry which is preliminary data.</text>
</comment>
<dbReference type="Pfam" id="PF23247">
    <property type="entry name" value="LRR_RPS2"/>
    <property type="match status" value="2"/>
</dbReference>
<dbReference type="EMBL" id="JAEACU010000004">
    <property type="protein sequence ID" value="KAH7533339.1"/>
    <property type="molecule type" value="Genomic_DNA"/>
</dbReference>
<keyword evidence="1" id="KW-0611">Plant defense</keyword>
<evidence type="ECO:0000256" key="1">
    <source>
        <dbReference type="ARBA" id="ARBA00022821"/>
    </source>
</evidence>
<accession>A0A978VJS0</accession>
<evidence type="ECO:0000313" key="3">
    <source>
        <dbReference type="EMBL" id="KAH7533339.1"/>
    </source>
</evidence>
<evidence type="ECO:0000259" key="2">
    <source>
        <dbReference type="Pfam" id="PF23247"/>
    </source>
</evidence>
<evidence type="ECO:0000313" key="4">
    <source>
        <dbReference type="Proteomes" id="UP000813462"/>
    </source>
</evidence>
<gene>
    <name evidence="3" type="ORF">FEM48_Zijuj04G0120400</name>
</gene>
<protein>
    <recommendedName>
        <fullName evidence="2">Disease resistance protein At4g27190-like leucine-rich repeats domain-containing protein</fullName>
    </recommendedName>
</protein>
<dbReference type="InterPro" id="IPR050905">
    <property type="entry name" value="Plant_NBS-LRR"/>
</dbReference>
<organism evidence="3 4">
    <name type="scientific">Ziziphus jujuba var. spinosa</name>
    <dbReference type="NCBI Taxonomy" id="714518"/>
    <lineage>
        <taxon>Eukaryota</taxon>
        <taxon>Viridiplantae</taxon>
        <taxon>Streptophyta</taxon>
        <taxon>Embryophyta</taxon>
        <taxon>Tracheophyta</taxon>
        <taxon>Spermatophyta</taxon>
        <taxon>Magnoliopsida</taxon>
        <taxon>eudicotyledons</taxon>
        <taxon>Gunneridae</taxon>
        <taxon>Pentapetalae</taxon>
        <taxon>rosids</taxon>
        <taxon>fabids</taxon>
        <taxon>Rosales</taxon>
        <taxon>Rhamnaceae</taxon>
        <taxon>Paliureae</taxon>
        <taxon>Ziziphus</taxon>
    </lineage>
</organism>
<dbReference type="InterPro" id="IPR057135">
    <property type="entry name" value="At4g27190-like_LRR"/>
</dbReference>
<dbReference type="InterPro" id="IPR032675">
    <property type="entry name" value="LRR_dom_sf"/>
</dbReference>
<sequence>MGCELEHLKSSLLEDDKTPIRSGNDGIEFQPTEIASMSFSLDQIKLIKTKLIGVVALPSLEVLGFYNLEFKRMWADQLPQTCYLKNLRELSIYWCSNLKYLLSSAFARNLVQLEKLEMFACWGMEEIIVIKEPTVTFDNYNELDIIDFPKLKETRLDVAFPNLEILVLEKLNAIKRIWPNQLPETSKLNNLVDLVVESCKGLKYVLPFAIAESLVRLKNLIVRKCVAVEEIIMIKEPKKEVEKIDEKPLANLKSLDLSDLPNLVRYCSIETNIIGGLIPEVHIRNCPKLWSRSAEKKEDKDMSLQEKINMWFPWDEEASLINYCP</sequence>
<dbReference type="PANTHER" id="PTHR33463">
    <property type="entry name" value="NB-ARC DOMAIN-CONTAINING PROTEIN-RELATED"/>
    <property type="match status" value="1"/>
</dbReference>
<name>A0A978VJS0_ZIZJJ</name>
<proteinExistence type="predicted"/>
<dbReference type="AlphaFoldDB" id="A0A978VJS0"/>
<feature type="domain" description="Disease resistance protein At4g27190-like leucine-rich repeats" evidence="2">
    <location>
        <begin position="56"/>
        <end position="121"/>
    </location>
</feature>
<dbReference type="Proteomes" id="UP000813462">
    <property type="component" value="Unassembled WGS sequence"/>
</dbReference>